<dbReference type="PANTHER" id="PTHR12710:SF0">
    <property type="entry name" value="NUCLEAR PROTEIN LOCALIZATION PROTEIN 4 HOMOLOG"/>
    <property type="match status" value="1"/>
</dbReference>
<evidence type="ECO:0000313" key="6">
    <source>
        <dbReference type="Proteomes" id="UP000823046"/>
    </source>
</evidence>
<keyword evidence="6" id="KW-1185">Reference proteome</keyword>
<dbReference type="Pfam" id="PF11543">
    <property type="entry name" value="UN_NPL4"/>
    <property type="match status" value="1"/>
</dbReference>
<feature type="domain" description="Nuclear pore localisation protein Npl4 ubiquitin-like" evidence="4">
    <location>
        <begin position="6"/>
        <end position="78"/>
    </location>
</feature>
<accession>A0ABQ7JE75</accession>
<reference evidence="5 6" key="1">
    <citation type="journal article" date="2020" name="bioRxiv">
        <title>Metabolic contributions of an alphaproteobacterial endosymbiont in the apicomplexan Cardiosporidium cionae.</title>
        <authorList>
            <person name="Hunter E.S."/>
            <person name="Paight C.J."/>
            <person name="Lane C.E."/>
        </authorList>
    </citation>
    <scope>NUCLEOTIDE SEQUENCE [LARGE SCALE GENOMIC DNA]</scope>
    <source>
        <strain evidence="5">ESH_2018</strain>
    </source>
</reference>
<dbReference type="PANTHER" id="PTHR12710">
    <property type="entry name" value="NUCLEAR PROTEIN LOCALIZATION 4"/>
    <property type="match status" value="1"/>
</dbReference>
<dbReference type="SUPFAM" id="SSF54236">
    <property type="entry name" value="Ubiquitin-like"/>
    <property type="match status" value="1"/>
</dbReference>
<dbReference type="InterPro" id="IPR016563">
    <property type="entry name" value="Npl4"/>
</dbReference>
<feature type="domain" description="NPL4 zinc-binding putative" evidence="2">
    <location>
        <begin position="203"/>
        <end position="237"/>
    </location>
</feature>
<dbReference type="CDD" id="cd08061">
    <property type="entry name" value="MPN_NPL4"/>
    <property type="match status" value="1"/>
</dbReference>
<gene>
    <name evidence="5" type="ORF">IE077_001318</name>
</gene>
<evidence type="ECO:0000313" key="5">
    <source>
        <dbReference type="EMBL" id="KAF8821950.1"/>
    </source>
</evidence>
<dbReference type="InterPro" id="IPR024682">
    <property type="entry name" value="Npl4_Ub-like_dom"/>
</dbReference>
<sequence>MSPTTLIFRIRSPAGLCRIALSSALTLNELKKEIEVHTSIPAEQQTLFLDINHRAPLCGDSLSLEKLHLQNGCIIFVKSDIVGEIKGSTIESTEGKWIKSTELTEQPYKDATEKTVGKPLPHSPSMEEEDKSMDFAISEGKSPPSKFPAEDTSSGFRKMDTSEPNFKSFDQFIKDNGYNVIELPGSKSYLPTQLVRNKMIKVPPSVTLKYQPYRHVDHLELMNVEEIQNFVNYWRYSLDMVTQRAGWMYGYYKEDEHYPLGIRAVCEAIYEPPQYSVNDAIYLLDDPDSSKVEAIATQLGLEKIGFIFTHLPRDEFLTAKEVISIAHCQLNSLTNKHFTGYLMNKLVTCTISPDLTSNGEPVANAFMVSDMGMALVRDGLINEDVSNGSRMHLRKAEKQELLPQILESGKEAEEFDSDWFLVRVNESAPKRVRSMFLHTHFPRENRDIPYPPSSVKDFFLHPSLAQFKNEPRWKRFADFHMIVYVSKKLDLETALTICEGIRNQSALDEGLEEVLSLLG</sequence>
<feature type="region of interest" description="Disordered" evidence="1">
    <location>
        <begin position="108"/>
        <end position="162"/>
    </location>
</feature>
<proteinExistence type="predicted"/>
<dbReference type="Proteomes" id="UP000823046">
    <property type="component" value="Unassembled WGS sequence"/>
</dbReference>
<feature type="domain" description="Nuclear pore localisation protein NPL4 C-terminal" evidence="3">
    <location>
        <begin position="244"/>
        <end position="502"/>
    </location>
</feature>
<evidence type="ECO:0000256" key="1">
    <source>
        <dbReference type="SAM" id="MobiDB-lite"/>
    </source>
</evidence>
<dbReference type="InterPro" id="IPR029071">
    <property type="entry name" value="Ubiquitin-like_domsf"/>
</dbReference>
<dbReference type="InterPro" id="IPR007716">
    <property type="entry name" value="NPL4_Zn-bd_put"/>
</dbReference>
<dbReference type="Pfam" id="PF05020">
    <property type="entry name" value="zf-NPL4"/>
    <property type="match status" value="1"/>
</dbReference>
<evidence type="ECO:0000259" key="2">
    <source>
        <dbReference type="Pfam" id="PF05020"/>
    </source>
</evidence>
<dbReference type="Gene3D" id="3.40.140.10">
    <property type="entry name" value="Cytidine Deaminase, domain 2"/>
    <property type="match status" value="1"/>
</dbReference>
<organism evidence="5 6">
    <name type="scientific">Cardiosporidium cionae</name>
    <dbReference type="NCBI Taxonomy" id="476202"/>
    <lineage>
        <taxon>Eukaryota</taxon>
        <taxon>Sar</taxon>
        <taxon>Alveolata</taxon>
        <taxon>Apicomplexa</taxon>
        <taxon>Aconoidasida</taxon>
        <taxon>Nephromycida</taxon>
        <taxon>Cardiosporidium</taxon>
    </lineage>
</organism>
<dbReference type="EMBL" id="JADAQX010000105">
    <property type="protein sequence ID" value="KAF8821950.1"/>
    <property type="molecule type" value="Genomic_DNA"/>
</dbReference>
<name>A0ABQ7JE75_9APIC</name>
<comment type="caution">
    <text evidence="5">The sequence shown here is derived from an EMBL/GenBank/DDBJ whole genome shotgun (WGS) entry which is preliminary data.</text>
</comment>
<dbReference type="Pfam" id="PF05021">
    <property type="entry name" value="NPL4"/>
    <property type="match status" value="1"/>
</dbReference>
<dbReference type="Gene3D" id="3.10.20.90">
    <property type="entry name" value="Phosphatidylinositol 3-kinase Catalytic Subunit, Chain A, domain 1"/>
    <property type="match status" value="1"/>
</dbReference>
<evidence type="ECO:0000259" key="3">
    <source>
        <dbReference type="Pfam" id="PF05021"/>
    </source>
</evidence>
<evidence type="ECO:0000259" key="4">
    <source>
        <dbReference type="Pfam" id="PF11543"/>
    </source>
</evidence>
<protein>
    <submittedName>
        <fullName evidence="5">NPL4 family protein</fullName>
    </submittedName>
</protein>
<dbReference type="InterPro" id="IPR007717">
    <property type="entry name" value="NPL4_C"/>
</dbReference>